<dbReference type="Pfam" id="PF05853">
    <property type="entry name" value="BKACE"/>
    <property type="match status" value="1"/>
</dbReference>
<protein>
    <submittedName>
        <fullName evidence="1">3-keto-5-aminohexanoate cleavage protein</fullName>
    </submittedName>
</protein>
<comment type="caution">
    <text evidence="1">The sequence shown here is derived from an EMBL/GenBank/DDBJ whole genome shotgun (WGS) entry which is preliminary data.</text>
</comment>
<dbReference type="AlphaFoldDB" id="A0A916YP91"/>
<accession>A0A916YP91</accession>
<proteinExistence type="predicted"/>
<dbReference type="InterPro" id="IPR013785">
    <property type="entry name" value="Aldolase_TIM"/>
</dbReference>
<organism evidence="1 2">
    <name type="scientific">Croceicoccus pelagius</name>
    <dbReference type="NCBI Taxonomy" id="1703341"/>
    <lineage>
        <taxon>Bacteria</taxon>
        <taxon>Pseudomonadati</taxon>
        <taxon>Pseudomonadota</taxon>
        <taxon>Alphaproteobacteria</taxon>
        <taxon>Sphingomonadales</taxon>
        <taxon>Erythrobacteraceae</taxon>
        <taxon>Croceicoccus</taxon>
    </lineage>
</organism>
<dbReference type="OrthoDB" id="9805277at2"/>
<gene>
    <name evidence="1" type="ORF">GCM10010989_30300</name>
</gene>
<dbReference type="RefSeq" id="WP_066764279.1">
    <property type="nucleotide sequence ID" value="NZ_BMIO01000018.1"/>
</dbReference>
<dbReference type="Gene3D" id="3.20.20.70">
    <property type="entry name" value="Aldolase class I"/>
    <property type="match status" value="1"/>
</dbReference>
<name>A0A916YP91_9SPHN</name>
<sequence length="318" mass="34161">MPETENPFIVEAAVSLEKASGIEVLVEGSPIYGDAGIGKGSLYGPTLAGALASLDAGASIIHHHQDIDLPMADQVAQVVRMNQDILAAHPNALIYPAPLLGGTTHEEVHQHYPALAEAGCLTMMAVELGRNLFAVMDETGLPSKSWVNGQTYDEAHDMVMFANEHRVPLALGIYTPAMCHWIRAYAERGLLPKGTMVKIWFGGRYKVWSKREPTVRNALAPTIKALDAYLEALEGIDLPWLVAVQGDNVLDTEMAPYAIAKGGHIRVGEEDVSGTTALSNAEMVEAAIAMARSAGRTVVSGAEARRFLGVTERERQVA</sequence>
<dbReference type="EMBL" id="BMIO01000018">
    <property type="protein sequence ID" value="GGD54058.1"/>
    <property type="molecule type" value="Genomic_DNA"/>
</dbReference>
<dbReference type="Proteomes" id="UP000598997">
    <property type="component" value="Unassembled WGS sequence"/>
</dbReference>
<evidence type="ECO:0000313" key="2">
    <source>
        <dbReference type="Proteomes" id="UP000598997"/>
    </source>
</evidence>
<evidence type="ECO:0000313" key="1">
    <source>
        <dbReference type="EMBL" id="GGD54058.1"/>
    </source>
</evidence>
<dbReference type="InterPro" id="IPR008567">
    <property type="entry name" value="BKACE"/>
</dbReference>
<keyword evidence="2" id="KW-1185">Reference proteome</keyword>
<dbReference type="GO" id="GO:0043720">
    <property type="term" value="F:3-keto-5-aminohexanoate cleavage activity"/>
    <property type="evidence" value="ECO:0007669"/>
    <property type="project" value="InterPro"/>
</dbReference>
<reference evidence="1 2" key="1">
    <citation type="journal article" date="2014" name="Int. J. Syst. Evol. Microbiol.">
        <title>Complete genome sequence of Corynebacterium casei LMG S-19264T (=DSM 44701T), isolated from a smear-ripened cheese.</title>
        <authorList>
            <consortium name="US DOE Joint Genome Institute (JGI-PGF)"/>
            <person name="Walter F."/>
            <person name="Albersmeier A."/>
            <person name="Kalinowski J."/>
            <person name="Ruckert C."/>
        </authorList>
    </citation>
    <scope>NUCLEOTIDE SEQUENCE [LARGE SCALE GENOMIC DNA]</scope>
    <source>
        <strain evidence="1 2">CGMCC 1.15358</strain>
    </source>
</reference>